<keyword evidence="12" id="KW-1185">Reference proteome</keyword>
<dbReference type="SMART" id="SM00220">
    <property type="entry name" value="S_TKc"/>
    <property type="match status" value="1"/>
</dbReference>
<dbReference type="GO" id="GO:0005524">
    <property type="term" value="F:ATP binding"/>
    <property type="evidence" value="ECO:0007669"/>
    <property type="project" value="UniProtKB-KW"/>
</dbReference>
<gene>
    <name evidence="11" type="ORF">N657DRAFT_687633</name>
</gene>
<dbReference type="Gene3D" id="3.30.200.20">
    <property type="entry name" value="Phosphorylase Kinase, domain 1"/>
    <property type="match status" value="1"/>
</dbReference>
<evidence type="ECO:0000256" key="1">
    <source>
        <dbReference type="ARBA" id="ARBA00012513"/>
    </source>
</evidence>
<evidence type="ECO:0000256" key="2">
    <source>
        <dbReference type="ARBA" id="ARBA00022527"/>
    </source>
</evidence>
<comment type="catalytic activity">
    <reaction evidence="8">
        <text>L-seryl-[protein] + ATP = O-phospho-L-seryl-[protein] + ADP + H(+)</text>
        <dbReference type="Rhea" id="RHEA:17989"/>
        <dbReference type="Rhea" id="RHEA-COMP:9863"/>
        <dbReference type="Rhea" id="RHEA-COMP:11604"/>
        <dbReference type="ChEBI" id="CHEBI:15378"/>
        <dbReference type="ChEBI" id="CHEBI:29999"/>
        <dbReference type="ChEBI" id="CHEBI:30616"/>
        <dbReference type="ChEBI" id="CHEBI:83421"/>
        <dbReference type="ChEBI" id="CHEBI:456216"/>
        <dbReference type="EC" id="2.7.11.1"/>
    </reaction>
</comment>
<dbReference type="EC" id="2.7.11.1" evidence="1"/>
<evidence type="ECO:0000313" key="12">
    <source>
        <dbReference type="Proteomes" id="UP001302602"/>
    </source>
</evidence>
<dbReference type="Pfam" id="PF00069">
    <property type="entry name" value="Pkinase"/>
    <property type="match status" value="1"/>
</dbReference>
<dbReference type="PANTHER" id="PTHR47634">
    <property type="entry name" value="PROTEIN KINASE DOMAIN-CONTAINING PROTEIN-RELATED"/>
    <property type="match status" value="1"/>
</dbReference>
<keyword evidence="3" id="KW-0808">Transferase</keyword>
<reference evidence="11" key="1">
    <citation type="journal article" date="2023" name="Mol. Phylogenet. Evol.">
        <title>Genome-scale phylogeny and comparative genomics of the fungal order Sordariales.</title>
        <authorList>
            <person name="Hensen N."/>
            <person name="Bonometti L."/>
            <person name="Westerberg I."/>
            <person name="Brannstrom I.O."/>
            <person name="Guillou S."/>
            <person name="Cros-Aarteil S."/>
            <person name="Calhoun S."/>
            <person name="Haridas S."/>
            <person name="Kuo A."/>
            <person name="Mondo S."/>
            <person name="Pangilinan J."/>
            <person name="Riley R."/>
            <person name="LaButti K."/>
            <person name="Andreopoulos B."/>
            <person name="Lipzen A."/>
            <person name="Chen C."/>
            <person name="Yan M."/>
            <person name="Daum C."/>
            <person name="Ng V."/>
            <person name="Clum A."/>
            <person name="Steindorff A."/>
            <person name="Ohm R.A."/>
            <person name="Martin F."/>
            <person name="Silar P."/>
            <person name="Natvig D.O."/>
            <person name="Lalanne C."/>
            <person name="Gautier V."/>
            <person name="Ament-Velasquez S.L."/>
            <person name="Kruys A."/>
            <person name="Hutchinson M.I."/>
            <person name="Powell A.J."/>
            <person name="Barry K."/>
            <person name="Miller A.N."/>
            <person name="Grigoriev I.V."/>
            <person name="Debuchy R."/>
            <person name="Gladieux P."/>
            <person name="Hiltunen Thoren M."/>
            <person name="Johannesson H."/>
        </authorList>
    </citation>
    <scope>NUCLEOTIDE SEQUENCE</scope>
    <source>
        <strain evidence="11">CBS 731.68</strain>
    </source>
</reference>
<dbReference type="Gene3D" id="1.10.510.10">
    <property type="entry name" value="Transferase(Phosphotransferase) domain 1"/>
    <property type="match status" value="1"/>
</dbReference>
<dbReference type="SUPFAM" id="SSF56112">
    <property type="entry name" value="Protein kinase-like (PK-like)"/>
    <property type="match status" value="1"/>
</dbReference>
<name>A0AAN6U7B5_9PEZI</name>
<dbReference type="GeneID" id="87833664"/>
<dbReference type="GO" id="GO:0004674">
    <property type="term" value="F:protein serine/threonine kinase activity"/>
    <property type="evidence" value="ECO:0007669"/>
    <property type="project" value="UniProtKB-KW"/>
</dbReference>
<comment type="caution">
    <text evidence="11">The sequence shown here is derived from an EMBL/GenBank/DDBJ whole genome shotgun (WGS) entry which is preliminary data.</text>
</comment>
<accession>A0AAN6U7B5</accession>
<keyword evidence="5 11" id="KW-0418">Kinase</keyword>
<dbReference type="GO" id="GO:0005634">
    <property type="term" value="C:nucleus"/>
    <property type="evidence" value="ECO:0007669"/>
    <property type="project" value="TreeGrafter"/>
</dbReference>
<evidence type="ECO:0000256" key="9">
    <source>
        <dbReference type="SAM" id="MobiDB-lite"/>
    </source>
</evidence>
<keyword evidence="2" id="KW-0723">Serine/threonine-protein kinase</keyword>
<evidence type="ECO:0000256" key="4">
    <source>
        <dbReference type="ARBA" id="ARBA00022741"/>
    </source>
</evidence>
<protein>
    <recommendedName>
        <fullName evidence="1">non-specific serine/threonine protein kinase</fullName>
        <ecNumber evidence="1">2.7.11.1</ecNumber>
    </recommendedName>
</protein>
<evidence type="ECO:0000256" key="6">
    <source>
        <dbReference type="ARBA" id="ARBA00022840"/>
    </source>
</evidence>
<dbReference type="Proteomes" id="UP001302602">
    <property type="component" value="Unassembled WGS sequence"/>
</dbReference>
<reference evidence="11" key="2">
    <citation type="submission" date="2023-05" db="EMBL/GenBank/DDBJ databases">
        <authorList>
            <consortium name="Lawrence Berkeley National Laboratory"/>
            <person name="Steindorff A."/>
            <person name="Hensen N."/>
            <person name="Bonometti L."/>
            <person name="Westerberg I."/>
            <person name="Brannstrom I.O."/>
            <person name="Guillou S."/>
            <person name="Cros-Aarteil S."/>
            <person name="Calhoun S."/>
            <person name="Haridas S."/>
            <person name="Kuo A."/>
            <person name="Mondo S."/>
            <person name="Pangilinan J."/>
            <person name="Riley R."/>
            <person name="Labutti K."/>
            <person name="Andreopoulos B."/>
            <person name="Lipzen A."/>
            <person name="Chen C."/>
            <person name="Yanf M."/>
            <person name="Daum C."/>
            <person name="Ng V."/>
            <person name="Clum A."/>
            <person name="Ohm R."/>
            <person name="Martin F."/>
            <person name="Silar P."/>
            <person name="Natvig D."/>
            <person name="Lalanne C."/>
            <person name="Gautier V."/>
            <person name="Ament-Velasquez S.L."/>
            <person name="Kruys A."/>
            <person name="Hutchinson M.I."/>
            <person name="Powell A.J."/>
            <person name="Barry K."/>
            <person name="Miller A.N."/>
            <person name="Grigoriev I.V."/>
            <person name="Debuchy R."/>
            <person name="Gladieux P."/>
            <person name="Thoren M.H."/>
            <person name="Johannesson H."/>
        </authorList>
    </citation>
    <scope>NUCLEOTIDE SEQUENCE</scope>
    <source>
        <strain evidence="11">CBS 731.68</strain>
    </source>
</reference>
<evidence type="ECO:0000313" key="11">
    <source>
        <dbReference type="EMBL" id="KAK4127345.1"/>
    </source>
</evidence>
<dbReference type="GO" id="GO:0050684">
    <property type="term" value="P:regulation of mRNA processing"/>
    <property type="evidence" value="ECO:0007669"/>
    <property type="project" value="TreeGrafter"/>
</dbReference>
<evidence type="ECO:0000256" key="5">
    <source>
        <dbReference type="ARBA" id="ARBA00022777"/>
    </source>
</evidence>
<sequence length="336" mass="36483">MDPGLYIVLAPPTGRLLDGCEDVENYEPGGFHPVHLGDVYDGRYRVVHKLGFGGFPTVWLARDVLDGRWMTLRWLSPGSQPRTSRAAAATHPSIAEPPLFAVPEGRFCVDGAELWASLPGDAGFGSECVHAFQGFSSGVTPGFAREVSLQAARALAHLHANGLCHGDLTSANIAIRLNEALRTSPPTPHGPEHIVAPLDFCSAPTALHSRNICITEVDQSFQTAHPPATKQLGITTKYLAPEVCVRHAPSKAPDIWALGCAIFRIRSGDDLFFDYDTNCPANALRQTVMTMGEGKLPQEWRKTRFNEDWFRVPIGKEEGDSGRLTAAEREGVVNPG</sequence>
<evidence type="ECO:0000256" key="8">
    <source>
        <dbReference type="ARBA" id="ARBA00048679"/>
    </source>
</evidence>
<dbReference type="GO" id="GO:0000245">
    <property type="term" value="P:spliceosomal complex assembly"/>
    <property type="evidence" value="ECO:0007669"/>
    <property type="project" value="TreeGrafter"/>
</dbReference>
<dbReference type="PROSITE" id="PS50011">
    <property type="entry name" value="PROTEIN_KINASE_DOM"/>
    <property type="match status" value="1"/>
</dbReference>
<dbReference type="GO" id="GO:0005737">
    <property type="term" value="C:cytoplasm"/>
    <property type="evidence" value="ECO:0007669"/>
    <property type="project" value="TreeGrafter"/>
</dbReference>
<dbReference type="AlphaFoldDB" id="A0AAN6U7B5"/>
<organism evidence="11 12">
    <name type="scientific">Parathielavia appendiculata</name>
    <dbReference type="NCBI Taxonomy" id="2587402"/>
    <lineage>
        <taxon>Eukaryota</taxon>
        <taxon>Fungi</taxon>
        <taxon>Dikarya</taxon>
        <taxon>Ascomycota</taxon>
        <taxon>Pezizomycotina</taxon>
        <taxon>Sordariomycetes</taxon>
        <taxon>Sordariomycetidae</taxon>
        <taxon>Sordariales</taxon>
        <taxon>Chaetomiaceae</taxon>
        <taxon>Parathielavia</taxon>
    </lineage>
</organism>
<dbReference type="InterPro" id="IPR011009">
    <property type="entry name" value="Kinase-like_dom_sf"/>
</dbReference>
<dbReference type="EMBL" id="MU853224">
    <property type="protein sequence ID" value="KAK4127345.1"/>
    <property type="molecule type" value="Genomic_DNA"/>
</dbReference>
<evidence type="ECO:0000259" key="10">
    <source>
        <dbReference type="PROSITE" id="PS50011"/>
    </source>
</evidence>
<comment type="catalytic activity">
    <reaction evidence="7">
        <text>L-threonyl-[protein] + ATP = O-phospho-L-threonyl-[protein] + ADP + H(+)</text>
        <dbReference type="Rhea" id="RHEA:46608"/>
        <dbReference type="Rhea" id="RHEA-COMP:11060"/>
        <dbReference type="Rhea" id="RHEA-COMP:11605"/>
        <dbReference type="ChEBI" id="CHEBI:15378"/>
        <dbReference type="ChEBI" id="CHEBI:30013"/>
        <dbReference type="ChEBI" id="CHEBI:30616"/>
        <dbReference type="ChEBI" id="CHEBI:61977"/>
        <dbReference type="ChEBI" id="CHEBI:456216"/>
        <dbReference type="EC" id="2.7.11.1"/>
    </reaction>
</comment>
<keyword evidence="6" id="KW-0067">ATP-binding</keyword>
<feature type="domain" description="Protein kinase" evidence="10">
    <location>
        <begin position="44"/>
        <end position="336"/>
    </location>
</feature>
<dbReference type="InterPro" id="IPR051334">
    <property type="entry name" value="SRPK"/>
</dbReference>
<keyword evidence="4" id="KW-0547">Nucleotide-binding</keyword>
<feature type="region of interest" description="Disordered" evidence="9">
    <location>
        <begin position="317"/>
        <end position="336"/>
    </location>
</feature>
<dbReference type="RefSeq" id="XP_062651116.1">
    <property type="nucleotide sequence ID" value="XM_062796896.1"/>
</dbReference>
<dbReference type="PANTHER" id="PTHR47634:SF9">
    <property type="entry name" value="PROTEIN KINASE DOMAIN-CONTAINING PROTEIN-RELATED"/>
    <property type="match status" value="1"/>
</dbReference>
<evidence type="ECO:0000256" key="7">
    <source>
        <dbReference type="ARBA" id="ARBA00047899"/>
    </source>
</evidence>
<dbReference type="InterPro" id="IPR000719">
    <property type="entry name" value="Prot_kinase_dom"/>
</dbReference>
<proteinExistence type="predicted"/>
<evidence type="ECO:0000256" key="3">
    <source>
        <dbReference type="ARBA" id="ARBA00022679"/>
    </source>
</evidence>